<gene>
    <name evidence="2" type="ORF">ACFQQL_13035</name>
</gene>
<keyword evidence="1" id="KW-0472">Membrane</keyword>
<evidence type="ECO:0000256" key="1">
    <source>
        <dbReference type="SAM" id="Phobius"/>
    </source>
</evidence>
<comment type="caution">
    <text evidence="2">The sequence shown here is derived from an EMBL/GenBank/DDBJ whole genome shotgun (WGS) entry which is preliminary data.</text>
</comment>
<feature type="transmembrane region" description="Helical" evidence="1">
    <location>
        <begin position="34"/>
        <end position="53"/>
    </location>
</feature>
<evidence type="ECO:0008006" key="4">
    <source>
        <dbReference type="Google" id="ProtNLM"/>
    </source>
</evidence>
<reference evidence="3" key="1">
    <citation type="journal article" date="2019" name="Int. J. Syst. Evol. Microbiol.">
        <title>The Global Catalogue of Microorganisms (GCM) 10K type strain sequencing project: providing services to taxonomists for standard genome sequencing and annotation.</title>
        <authorList>
            <consortium name="The Broad Institute Genomics Platform"/>
            <consortium name="The Broad Institute Genome Sequencing Center for Infectious Disease"/>
            <person name="Wu L."/>
            <person name="Ma J."/>
        </authorList>
    </citation>
    <scope>NUCLEOTIDE SEQUENCE [LARGE SCALE GENOMIC DNA]</scope>
    <source>
        <strain evidence="3">JCM 1490</strain>
    </source>
</reference>
<keyword evidence="1" id="KW-0812">Transmembrane</keyword>
<dbReference type="RefSeq" id="WP_382395027.1">
    <property type="nucleotide sequence ID" value="NZ_JBHTCQ010000002.1"/>
</dbReference>
<accession>A0ABW2Q9A7</accession>
<feature type="transmembrane region" description="Helical" evidence="1">
    <location>
        <begin position="59"/>
        <end position="78"/>
    </location>
</feature>
<organism evidence="2 3">
    <name type="scientific">Georgenia alba</name>
    <dbReference type="NCBI Taxonomy" id="2233858"/>
    <lineage>
        <taxon>Bacteria</taxon>
        <taxon>Bacillati</taxon>
        <taxon>Actinomycetota</taxon>
        <taxon>Actinomycetes</taxon>
        <taxon>Micrococcales</taxon>
        <taxon>Bogoriellaceae</taxon>
        <taxon>Georgenia</taxon>
    </lineage>
</organism>
<keyword evidence="3" id="KW-1185">Reference proteome</keyword>
<proteinExistence type="predicted"/>
<protein>
    <recommendedName>
        <fullName evidence="4">GlsB/YeaQ/YmgE family stress response membrane protein</fullName>
    </recommendedName>
</protein>
<dbReference type="EMBL" id="JBHTCQ010000002">
    <property type="protein sequence ID" value="MFC7406039.1"/>
    <property type="molecule type" value="Genomic_DNA"/>
</dbReference>
<sequence length="89" mass="9133">MLMPTLSVTAIGLVVAAVWMIRGRPATATLLKGLVGAWLGFLAGALVGVVFDVVLLDGIYVALFGHAFAVVGAVLVVIRRPAVTDETSG</sequence>
<name>A0ABW2Q9A7_9MICO</name>
<evidence type="ECO:0000313" key="3">
    <source>
        <dbReference type="Proteomes" id="UP001596455"/>
    </source>
</evidence>
<dbReference type="Proteomes" id="UP001596455">
    <property type="component" value="Unassembled WGS sequence"/>
</dbReference>
<keyword evidence="1" id="KW-1133">Transmembrane helix</keyword>
<evidence type="ECO:0000313" key="2">
    <source>
        <dbReference type="EMBL" id="MFC7406039.1"/>
    </source>
</evidence>
<feature type="transmembrane region" description="Helical" evidence="1">
    <location>
        <begin position="6"/>
        <end position="22"/>
    </location>
</feature>